<dbReference type="EMBL" id="GL379786">
    <property type="protein sequence ID" value="EGT30299.1"/>
    <property type="molecule type" value="Genomic_DNA"/>
</dbReference>
<sequence length="27" mass="3357">MNRNEQFRGQKNDRTQPFYLFSYSCLL</sequence>
<evidence type="ECO:0000313" key="1">
    <source>
        <dbReference type="EMBL" id="EGT30299.1"/>
    </source>
</evidence>
<gene>
    <name evidence="1" type="ORF">CAEBREN_22229</name>
</gene>
<dbReference type="HOGENOM" id="CLU_3415340_0_0_1"/>
<dbReference type="Proteomes" id="UP000008068">
    <property type="component" value="Unassembled WGS sequence"/>
</dbReference>
<keyword evidence="2" id="KW-1185">Reference proteome</keyword>
<dbReference type="AlphaFoldDB" id="G0M7T3"/>
<proteinExistence type="predicted"/>
<accession>G0M7T3</accession>
<organism evidence="2">
    <name type="scientific">Caenorhabditis brenneri</name>
    <name type="common">Nematode worm</name>
    <dbReference type="NCBI Taxonomy" id="135651"/>
    <lineage>
        <taxon>Eukaryota</taxon>
        <taxon>Metazoa</taxon>
        <taxon>Ecdysozoa</taxon>
        <taxon>Nematoda</taxon>
        <taxon>Chromadorea</taxon>
        <taxon>Rhabditida</taxon>
        <taxon>Rhabditina</taxon>
        <taxon>Rhabditomorpha</taxon>
        <taxon>Rhabditoidea</taxon>
        <taxon>Rhabditidae</taxon>
        <taxon>Peloderinae</taxon>
        <taxon>Caenorhabditis</taxon>
    </lineage>
</organism>
<dbReference type="PROSITE" id="PS51257">
    <property type="entry name" value="PROKAR_LIPOPROTEIN"/>
    <property type="match status" value="1"/>
</dbReference>
<protein>
    <submittedName>
        <fullName evidence="1">Uncharacterized protein</fullName>
    </submittedName>
</protein>
<evidence type="ECO:0000313" key="2">
    <source>
        <dbReference type="Proteomes" id="UP000008068"/>
    </source>
</evidence>
<name>G0M7T3_CAEBE</name>
<reference evidence="2" key="1">
    <citation type="submission" date="2011-07" db="EMBL/GenBank/DDBJ databases">
        <authorList>
            <consortium name="Caenorhabditis brenneri Sequencing and Analysis Consortium"/>
            <person name="Wilson R.K."/>
        </authorList>
    </citation>
    <scope>NUCLEOTIDE SEQUENCE [LARGE SCALE GENOMIC DNA]</scope>
    <source>
        <strain evidence="2">PB2801</strain>
    </source>
</reference>
<dbReference type="InParanoid" id="G0M7T3"/>